<evidence type="ECO:0000313" key="4">
    <source>
        <dbReference type="Proteomes" id="UP000604046"/>
    </source>
</evidence>
<feature type="transmembrane region" description="Helical" evidence="2">
    <location>
        <begin position="312"/>
        <end position="329"/>
    </location>
</feature>
<dbReference type="EMBL" id="CAJNDS010002733">
    <property type="protein sequence ID" value="CAE7576878.1"/>
    <property type="molecule type" value="Genomic_DNA"/>
</dbReference>
<dbReference type="OrthoDB" id="428499at2759"/>
<keyword evidence="4" id="KW-1185">Reference proteome</keyword>
<sequence length="575" mass="64105">MPASPKDFTDLRQTSLKSQREDGRPSLLKIRSVDSKDVDALNEEEMQVAFGRDIWTYFAIVSLGKIGRWDTLFTMLLVLVNVAMQVAFVIILMSEYFLERPFEEKIGFARVWRTSVGHDARHMDLAQTSLVSRVCRGDGSLIVSTIQAELVEQINKFLGLGDDDFEPSAFSPGTMLSVLCILLWSLRVYKDLRRLGLVLEAWSYLPRADDTVLDEENGFKVISENRYYGFGTVSLFRFGMDVMLLVAGVRLLASTTSISSLILDAVALEAILDIDDFLFYALAPMSSRLAIQSIQPMKVKISPSRSQVESSFNFCLLACALLLPYLFMLKPLGESMSTVKFELCGGMQEFVVSYNQDIQMTYALQTVPERGVELFPSEVAVNDFKHSSDALPRYMVFSPTSQAFDADRVRPMSEEAEVFPICFETQVLQETGRVFRDPVAMSLIEPRFQSAVALWGRNATSCEEMRDLCDHPDARMLRYVCGGTCGCASPGASSWYKVPRQGCSSSCLLEAEASMACSDVAPTAPGWQSFWMNYVPVISSFFGCEDNDIIVYQTPRLAFKVVSELGADTSGNPTV</sequence>
<gene>
    <name evidence="3" type="ORF">SNAT2548_LOCUS32908</name>
</gene>
<keyword evidence="2" id="KW-0812">Transmembrane</keyword>
<keyword evidence="2" id="KW-0472">Membrane</keyword>
<feature type="transmembrane region" description="Helical" evidence="2">
    <location>
        <begin position="72"/>
        <end position="93"/>
    </location>
</feature>
<evidence type="ECO:0000256" key="2">
    <source>
        <dbReference type="SAM" id="Phobius"/>
    </source>
</evidence>
<keyword evidence="2" id="KW-1133">Transmembrane helix</keyword>
<dbReference type="AlphaFoldDB" id="A0A812UT56"/>
<accession>A0A812UT56</accession>
<proteinExistence type="predicted"/>
<feature type="region of interest" description="Disordered" evidence="1">
    <location>
        <begin position="1"/>
        <end position="23"/>
    </location>
</feature>
<feature type="transmembrane region" description="Helical" evidence="2">
    <location>
        <begin position="169"/>
        <end position="189"/>
    </location>
</feature>
<protein>
    <submittedName>
        <fullName evidence="3">Uncharacterized protein</fullName>
    </submittedName>
</protein>
<organism evidence="3 4">
    <name type="scientific">Symbiodinium natans</name>
    <dbReference type="NCBI Taxonomy" id="878477"/>
    <lineage>
        <taxon>Eukaryota</taxon>
        <taxon>Sar</taxon>
        <taxon>Alveolata</taxon>
        <taxon>Dinophyceae</taxon>
        <taxon>Suessiales</taxon>
        <taxon>Symbiodiniaceae</taxon>
        <taxon>Symbiodinium</taxon>
    </lineage>
</organism>
<reference evidence="3" key="1">
    <citation type="submission" date="2021-02" db="EMBL/GenBank/DDBJ databases">
        <authorList>
            <person name="Dougan E. K."/>
            <person name="Rhodes N."/>
            <person name="Thang M."/>
            <person name="Chan C."/>
        </authorList>
    </citation>
    <scope>NUCLEOTIDE SEQUENCE</scope>
</reference>
<dbReference type="Proteomes" id="UP000604046">
    <property type="component" value="Unassembled WGS sequence"/>
</dbReference>
<comment type="caution">
    <text evidence="3">The sequence shown here is derived from an EMBL/GenBank/DDBJ whole genome shotgun (WGS) entry which is preliminary data.</text>
</comment>
<evidence type="ECO:0000256" key="1">
    <source>
        <dbReference type="SAM" id="MobiDB-lite"/>
    </source>
</evidence>
<evidence type="ECO:0000313" key="3">
    <source>
        <dbReference type="EMBL" id="CAE7576878.1"/>
    </source>
</evidence>
<name>A0A812UT56_9DINO</name>